<protein>
    <submittedName>
        <fullName evidence="2">Uncharacterized protein</fullName>
    </submittedName>
</protein>
<dbReference type="EMBL" id="LAZR01006954">
    <property type="protein sequence ID" value="KKM88483.1"/>
    <property type="molecule type" value="Genomic_DNA"/>
</dbReference>
<feature type="region of interest" description="Disordered" evidence="1">
    <location>
        <begin position="75"/>
        <end position="117"/>
    </location>
</feature>
<comment type="caution">
    <text evidence="2">The sequence shown here is derived from an EMBL/GenBank/DDBJ whole genome shotgun (WGS) entry which is preliminary data.</text>
</comment>
<gene>
    <name evidence="2" type="ORF">LCGC14_1258320</name>
</gene>
<feature type="region of interest" description="Disordered" evidence="1">
    <location>
        <begin position="191"/>
        <end position="236"/>
    </location>
</feature>
<feature type="region of interest" description="Disordered" evidence="1">
    <location>
        <begin position="1"/>
        <end position="22"/>
    </location>
</feature>
<evidence type="ECO:0000313" key="2">
    <source>
        <dbReference type="EMBL" id="KKM88483.1"/>
    </source>
</evidence>
<accession>A0A0F9L3X2</accession>
<organism evidence="2">
    <name type="scientific">marine sediment metagenome</name>
    <dbReference type="NCBI Taxonomy" id="412755"/>
    <lineage>
        <taxon>unclassified sequences</taxon>
        <taxon>metagenomes</taxon>
        <taxon>ecological metagenomes</taxon>
    </lineage>
</organism>
<name>A0A0F9L3X2_9ZZZZ</name>
<evidence type="ECO:0000256" key="1">
    <source>
        <dbReference type="SAM" id="MobiDB-lite"/>
    </source>
</evidence>
<proteinExistence type="predicted"/>
<sequence length="236" mass="24985">MNTSSGFAVNTLRQAQEQEEDKMSVILKQRTCRDDDMKALPDGHASATFLVGPEGGKISDETAIALGLVDGWLPDSDGAKEAKKHHDKESKGPRADKTGRRKARGGTPLAQPKEKSELLVDAIGSMIAEVKAAGEEGGTNAADEVTQKLFTHDKKPDSRVLAARLEDNVSAAERDEAWEAWGLANPDMLFAAAANQEGDEGSDEENSPDATAPSVVFGDAGGSDENKDAGEPDDIL</sequence>
<reference evidence="2" key="1">
    <citation type="journal article" date="2015" name="Nature">
        <title>Complex archaea that bridge the gap between prokaryotes and eukaryotes.</title>
        <authorList>
            <person name="Spang A."/>
            <person name="Saw J.H."/>
            <person name="Jorgensen S.L."/>
            <person name="Zaremba-Niedzwiedzka K."/>
            <person name="Martijn J."/>
            <person name="Lind A.E."/>
            <person name="van Eijk R."/>
            <person name="Schleper C."/>
            <person name="Guy L."/>
            <person name="Ettema T.J."/>
        </authorList>
    </citation>
    <scope>NUCLEOTIDE SEQUENCE</scope>
</reference>
<feature type="compositionally biased region" description="Basic and acidic residues" evidence="1">
    <location>
        <begin position="87"/>
        <end position="98"/>
    </location>
</feature>
<dbReference type="AlphaFoldDB" id="A0A0F9L3X2"/>
<feature type="compositionally biased region" description="Acidic residues" evidence="1">
    <location>
        <begin position="197"/>
        <end position="207"/>
    </location>
</feature>
<feature type="compositionally biased region" description="Polar residues" evidence="1">
    <location>
        <begin position="1"/>
        <end position="15"/>
    </location>
</feature>